<dbReference type="InterPro" id="IPR039424">
    <property type="entry name" value="SBP_5"/>
</dbReference>
<evidence type="ECO:0000313" key="8">
    <source>
        <dbReference type="Proteomes" id="UP000307000"/>
    </source>
</evidence>
<dbReference type="InterPro" id="IPR000914">
    <property type="entry name" value="SBP_5_dom"/>
</dbReference>
<dbReference type="EMBL" id="CP034412">
    <property type="protein sequence ID" value="QCY46598.1"/>
    <property type="molecule type" value="Genomic_DNA"/>
</dbReference>
<evidence type="ECO:0000256" key="5">
    <source>
        <dbReference type="SAM" id="SignalP"/>
    </source>
</evidence>
<dbReference type="Gene3D" id="3.40.190.10">
    <property type="entry name" value="Periplasmic binding protein-like II"/>
    <property type="match status" value="1"/>
</dbReference>
<gene>
    <name evidence="7" type="primary">appA_2</name>
    <name evidence="7" type="ORF">GcLGCM259_0842</name>
</gene>
<dbReference type="Pfam" id="PF00496">
    <property type="entry name" value="SBP_bac_5"/>
    <property type="match status" value="1"/>
</dbReference>
<dbReference type="InterPro" id="IPR030678">
    <property type="entry name" value="Peptide/Ni-bd"/>
</dbReference>
<name>A0A5B7WRF9_9MICC</name>
<feature type="domain" description="Solute-binding protein family 5" evidence="6">
    <location>
        <begin position="110"/>
        <end position="522"/>
    </location>
</feature>
<dbReference type="PIRSF" id="PIRSF002741">
    <property type="entry name" value="MppA"/>
    <property type="match status" value="1"/>
</dbReference>
<keyword evidence="4 5" id="KW-0732">Signal</keyword>
<dbReference type="GO" id="GO:0030313">
    <property type="term" value="C:cell envelope"/>
    <property type="evidence" value="ECO:0007669"/>
    <property type="project" value="UniProtKB-SubCell"/>
</dbReference>
<feature type="chain" id="PRO_5039013105" evidence="5">
    <location>
        <begin position="32"/>
        <end position="617"/>
    </location>
</feature>
<proteinExistence type="inferred from homology"/>
<feature type="signal peptide" evidence="5">
    <location>
        <begin position="1"/>
        <end position="31"/>
    </location>
</feature>
<dbReference type="PROSITE" id="PS51257">
    <property type="entry name" value="PROKAR_LIPOPROTEIN"/>
    <property type="match status" value="1"/>
</dbReference>
<dbReference type="SUPFAM" id="SSF53850">
    <property type="entry name" value="Periplasmic binding protein-like II"/>
    <property type="match status" value="1"/>
</dbReference>
<sequence length="617" mass="68198">MAFDQRRMKKSVTAGLAALALLLTGCGGANSNTNSATDGDSDAAAKTVPAGVDTNTVNYALPPNATPNWILPIGVAGKMATHNSSIHQALWSPMFTFDGSKGEMAMDTETGIADKVEYSEDGKQVTFHMRDMHWSDGEPITTRDVEFWFNLIKANKEQWGGYKEGRLPDNITDVEYTDEKTFTVTFDKVYNQDWLNSGQLASVRPLPHHAWAKTSQDGKVGDADRTEKGAKEIFKFLMKESENISDYVDNPLWKVVSGPFTLGGFDNSGKVTLEKNENYDGKDAAQVQTVNLLPFTSADAEVNLLRSKGIDYGYIPTSLLNQQQQFQANNYNMDPWEGWAITYMPYNFNNPKMGDVFKQLYVRQALQSSVDQSTISEKVWMGGANPVYGPVPQDIESHYLSDTQKNNPYPYDIEKAKQLFADHGWKAGSDGILVCESAGAGDSDCGEGIKEGTKMELTMMVQNGSEEADKQFAAIQSSFREAGVAVSFDRAPLNSVLNRTVPCEADSSDCNWQFSYFGAAGSWYFPAYPTGERIFATGASVNFGNYSNPKADELMTKALESNDPQIMQDYSALLAEDLPVMWLPNPVYQVSVIRDGMTGTTQDPTGNFFPQRWGWNK</sequence>
<dbReference type="GO" id="GO:0015833">
    <property type="term" value="P:peptide transport"/>
    <property type="evidence" value="ECO:0007669"/>
    <property type="project" value="TreeGrafter"/>
</dbReference>
<evidence type="ECO:0000256" key="1">
    <source>
        <dbReference type="ARBA" id="ARBA00004196"/>
    </source>
</evidence>
<dbReference type="RefSeq" id="WP_138925885.1">
    <property type="nucleotide sequence ID" value="NZ_CP034412.1"/>
</dbReference>
<comment type="subcellular location">
    <subcellularLocation>
        <location evidence="1">Cell envelope</location>
    </subcellularLocation>
</comment>
<dbReference type="AlphaFoldDB" id="A0A5B7WRF9"/>
<evidence type="ECO:0000256" key="4">
    <source>
        <dbReference type="ARBA" id="ARBA00022729"/>
    </source>
</evidence>
<dbReference type="KEGG" id="gcr:GcLGCM259_0842"/>
<organism evidence="7 8">
    <name type="scientific">Glutamicibacter creatinolyticus</name>
    <dbReference type="NCBI Taxonomy" id="162496"/>
    <lineage>
        <taxon>Bacteria</taxon>
        <taxon>Bacillati</taxon>
        <taxon>Actinomycetota</taxon>
        <taxon>Actinomycetes</taxon>
        <taxon>Micrococcales</taxon>
        <taxon>Micrococcaceae</taxon>
        <taxon>Glutamicibacter</taxon>
    </lineage>
</organism>
<dbReference type="Gene3D" id="3.10.105.10">
    <property type="entry name" value="Dipeptide-binding Protein, Domain 3"/>
    <property type="match status" value="1"/>
</dbReference>
<keyword evidence="8" id="KW-1185">Reference proteome</keyword>
<dbReference type="CDD" id="cd08513">
    <property type="entry name" value="PBP2_thermophilic_Hb8_like"/>
    <property type="match status" value="1"/>
</dbReference>
<comment type="similarity">
    <text evidence="2">Belongs to the bacterial solute-binding protein 5 family.</text>
</comment>
<evidence type="ECO:0000256" key="2">
    <source>
        <dbReference type="ARBA" id="ARBA00005695"/>
    </source>
</evidence>
<reference evidence="7 8" key="1">
    <citation type="submission" date="2018-12" db="EMBL/GenBank/DDBJ databases">
        <title>Complete Genome Sequence of Glutamicibacter creatinolyticus strain LGCM259,isolated from an abscess of a 12-year-old mare in Italy.</title>
        <authorList>
            <person name="Santos R.G."/>
            <person name="Silva A.L."/>
            <person name="Seyffert N."/>
            <person name="Castro T.L.P."/>
            <person name="Attili A.R."/>
            <person name="Rifici C."/>
            <person name="Mazzullo G."/>
            <person name="Brenig B."/>
            <person name="Venanzi F."/>
            <person name="Azevedo V."/>
        </authorList>
    </citation>
    <scope>NUCLEOTIDE SEQUENCE [LARGE SCALE GENOMIC DNA]</scope>
    <source>
        <strain evidence="7 8">LGCM 259</strain>
    </source>
</reference>
<accession>A0A5B7WRF9</accession>
<keyword evidence="3" id="KW-0813">Transport</keyword>
<dbReference type="GO" id="GO:1904680">
    <property type="term" value="F:peptide transmembrane transporter activity"/>
    <property type="evidence" value="ECO:0007669"/>
    <property type="project" value="TreeGrafter"/>
</dbReference>
<evidence type="ECO:0000313" key="7">
    <source>
        <dbReference type="EMBL" id="QCY46598.1"/>
    </source>
</evidence>
<dbReference type="GO" id="GO:0043190">
    <property type="term" value="C:ATP-binding cassette (ABC) transporter complex"/>
    <property type="evidence" value="ECO:0007669"/>
    <property type="project" value="InterPro"/>
</dbReference>
<dbReference type="GO" id="GO:0042597">
    <property type="term" value="C:periplasmic space"/>
    <property type="evidence" value="ECO:0007669"/>
    <property type="project" value="UniProtKB-ARBA"/>
</dbReference>
<evidence type="ECO:0000256" key="3">
    <source>
        <dbReference type="ARBA" id="ARBA00022448"/>
    </source>
</evidence>
<dbReference type="PANTHER" id="PTHR30290">
    <property type="entry name" value="PERIPLASMIC BINDING COMPONENT OF ABC TRANSPORTER"/>
    <property type="match status" value="1"/>
</dbReference>
<protein>
    <submittedName>
        <fullName evidence="7">Oligopeptide-binding protein AppA</fullName>
    </submittedName>
</protein>
<evidence type="ECO:0000259" key="6">
    <source>
        <dbReference type="Pfam" id="PF00496"/>
    </source>
</evidence>
<dbReference type="Proteomes" id="UP000307000">
    <property type="component" value="Chromosome"/>
</dbReference>
<dbReference type="PANTHER" id="PTHR30290:SF10">
    <property type="entry name" value="PERIPLASMIC OLIGOPEPTIDE-BINDING PROTEIN-RELATED"/>
    <property type="match status" value="1"/>
</dbReference>